<dbReference type="OrthoDB" id="7960583at2"/>
<dbReference type="Proteomes" id="UP000241229">
    <property type="component" value="Unassembled WGS sequence"/>
</dbReference>
<keyword evidence="3 5" id="KW-1133">Transmembrane helix</keyword>
<evidence type="ECO:0000256" key="4">
    <source>
        <dbReference type="ARBA" id="ARBA00023136"/>
    </source>
</evidence>
<feature type="transmembrane region" description="Helical" evidence="5">
    <location>
        <begin position="95"/>
        <end position="111"/>
    </location>
</feature>
<keyword evidence="2 5" id="KW-0812">Transmembrane</keyword>
<evidence type="ECO:0000256" key="1">
    <source>
        <dbReference type="ARBA" id="ARBA00004141"/>
    </source>
</evidence>
<dbReference type="Pfam" id="PF13564">
    <property type="entry name" value="DoxX_2"/>
    <property type="match status" value="1"/>
</dbReference>
<evidence type="ECO:0008006" key="8">
    <source>
        <dbReference type="Google" id="ProtNLM"/>
    </source>
</evidence>
<comment type="subcellular location">
    <subcellularLocation>
        <location evidence="1">Membrane</location>
        <topology evidence="1">Multi-pass membrane protein</topology>
    </subcellularLocation>
</comment>
<evidence type="ECO:0000313" key="6">
    <source>
        <dbReference type="EMBL" id="PSJ57447.1"/>
    </source>
</evidence>
<feature type="transmembrane region" description="Helical" evidence="5">
    <location>
        <begin position="38"/>
        <end position="58"/>
    </location>
</feature>
<organism evidence="6 7">
    <name type="scientific">Kumtagia ephedrae</name>
    <dbReference type="NCBI Taxonomy" id="2116701"/>
    <lineage>
        <taxon>Bacteria</taxon>
        <taxon>Pseudomonadati</taxon>
        <taxon>Pseudomonadota</taxon>
        <taxon>Alphaproteobacteria</taxon>
        <taxon>Hyphomicrobiales</taxon>
        <taxon>Phyllobacteriaceae</taxon>
        <taxon>Kumtagia</taxon>
    </lineage>
</organism>
<sequence length="128" mass="13637">MRKYAYWISTGLLAFLYVASATFYITQGDMVRQLLGNLGFPGYLVPVLIIVKLLGVAAILSRASVALSDLAYAGMFYHLLLALSAHLHAADYSGAPPAAIGLVVLAVSFLTQNAGRKKPSPYAPPRPA</sequence>
<name>A0A2P7S4Q7_9HYPH</name>
<dbReference type="InterPro" id="IPR032808">
    <property type="entry name" value="DoxX"/>
</dbReference>
<dbReference type="RefSeq" id="WP_106773512.1">
    <property type="nucleotide sequence ID" value="NZ_PXYK01000017.1"/>
</dbReference>
<gene>
    <name evidence="6" type="ORF">C7I84_17530</name>
</gene>
<dbReference type="EMBL" id="PXYK01000017">
    <property type="protein sequence ID" value="PSJ57447.1"/>
    <property type="molecule type" value="Genomic_DNA"/>
</dbReference>
<evidence type="ECO:0000313" key="7">
    <source>
        <dbReference type="Proteomes" id="UP000241229"/>
    </source>
</evidence>
<feature type="transmembrane region" description="Helical" evidence="5">
    <location>
        <begin position="70"/>
        <end position="89"/>
    </location>
</feature>
<evidence type="ECO:0000256" key="2">
    <source>
        <dbReference type="ARBA" id="ARBA00022692"/>
    </source>
</evidence>
<keyword evidence="4 5" id="KW-0472">Membrane</keyword>
<accession>A0A2P7S4Q7</accession>
<feature type="transmembrane region" description="Helical" evidence="5">
    <location>
        <begin position="7"/>
        <end position="26"/>
    </location>
</feature>
<dbReference type="AlphaFoldDB" id="A0A2P7S4Q7"/>
<keyword evidence="7" id="KW-1185">Reference proteome</keyword>
<protein>
    <recommendedName>
        <fullName evidence="8">DoxX family protein</fullName>
    </recommendedName>
</protein>
<evidence type="ECO:0000256" key="3">
    <source>
        <dbReference type="ARBA" id="ARBA00022989"/>
    </source>
</evidence>
<comment type="caution">
    <text evidence="6">The sequence shown here is derived from an EMBL/GenBank/DDBJ whole genome shotgun (WGS) entry which is preliminary data.</text>
</comment>
<proteinExistence type="predicted"/>
<dbReference type="GO" id="GO:0016020">
    <property type="term" value="C:membrane"/>
    <property type="evidence" value="ECO:0007669"/>
    <property type="project" value="UniProtKB-SubCell"/>
</dbReference>
<evidence type="ECO:0000256" key="5">
    <source>
        <dbReference type="SAM" id="Phobius"/>
    </source>
</evidence>
<reference evidence="6 7" key="1">
    <citation type="submission" date="2018-03" db="EMBL/GenBank/DDBJ databases">
        <title>The draft genome of Mesorhizobium sp. 6GN-30.</title>
        <authorList>
            <person name="Liu L."/>
            <person name="Li L."/>
            <person name="Wang T."/>
            <person name="Zhang X."/>
            <person name="Liang L."/>
        </authorList>
    </citation>
    <scope>NUCLEOTIDE SEQUENCE [LARGE SCALE GENOMIC DNA]</scope>
    <source>
        <strain evidence="6 7">6GN30</strain>
    </source>
</reference>